<dbReference type="GO" id="GO:0000978">
    <property type="term" value="F:RNA polymerase II cis-regulatory region sequence-specific DNA binding"/>
    <property type="evidence" value="ECO:0007669"/>
    <property type="project" value="TreeGrafter"/>
</dbReference>
<sequence>MEAPPRDTCGIIPFPVLPVLLPESALATHVVARAEPECKDERRSWTRAEDMKIISLVKELGTRKWAQVGKHFPNRSGKQCRERWHNHLDPSVIKANWTAEEDEIIVSEHKRLGPRWSTIAKLLPGRTDNAIKNRWNSTIRRICARNRRRVRRSNADQALYHGRENVSESVNAGVLYRYCLEWQRDNPEEAKNRPAPSWGQREPDGAHRTHGSTNTAPRKPVPLHPRGSVTPSNPVPLSPWAMASTETDTIPFLRNDVCEDAFQIFNLDAAAAFLV</sequence>
<reference evidence="6 7" key="1">
    <citation type="submission" date="2018-03" db="EMBL/GenBank/DDBJ databases">
        <authorList>
            <person name="Fogelqvist J."/>
        </authorList>
    </citation>
    <scope>NUCLEOTIDE SEQUENCE [LARGE SCALE GENOMIC DNA]</scope>
</reference>
<organism evidence="6 7">
    <name type="scientific">Plasmodiophora brassicae</name>
    <name type="common">Clubroot disease agent</name>
    <dbReference type="NCBI Taxonomy" id="37360"/>
    <lineage>
        <taxon>Eukaryota</taxon>
        <taxon>Sar</taxon>
        <taxon>Rhizaria</taxon>
        <taxon>Endomyxa</taxon>
        <taxon>Phytomyxea</taxon>
        <taxon>Plasmodiophorida</taxon>
        <taxon>Plasmodiophoridae</taxon>
        <taxon>Plasmodiophora</taxon>
    </lineage>
</organism>
<dbReference type="GO" id="GO:0000981">
    <property type="term" value="F:DNA-binding transcription factor activity, RNA polymerase II-specific"/>
    <property type="evidence" value="ECO:0007669"/>
    <property type="project" value="TreeGrafter"/>
</dbReference>
<evidence type="ECO:0000256" key="3">
    <source>
        <dbReference type="SAM" id="MobiDB-lite"/>
    </source>
</evidence>
<keyword evidence="6" id="KW-0496">Mitochondrion</keyword>
<dbReference type="PANTHER" id="PTHR45614">
    <property type="entry name" value="MYB PROTEIN-RELATED"/>
    <property type="match status" value="1"/>
</dbReference>
<accession>A0A3P3YNQ6</accession>
<name>A0A3P3YNQ6_PLABS</name>
<dbReference type="Pfam" id="PF13921">
    <property type="entry name" value="Myb_DNA-bind_6"/>
    <property type="match status" value="1"/>
</dbReference>
<dbReference type="InterPro" id="IPR050560">
    <property type="entry name" value="MYB_TF"/>
</dbReference>
<feature type="domain" description="HTH myb-type" evidence="5">
    <location>
        <begin position="94"/>
        <end position="143"/>
    </location>
</feature>
<evidence type="ECO:0000313" key="6">
    <source>
        <dbReference type="EMBL" id="SPR01856.1"/>
    </source>
</evidence>
<evidence type="ECO:0000259" key="4">
    <source>
        <dbReference type="PROSITE" id="PS50090"/>
    </source>
</evidence>
<evidence type="ECO:0000256" key="2">
    <source>
        <dbReference type="ARBA" id="ARBA00023125"/>
    </source>
</evidence>
<dbReference type="SMART" id="SM00717">
    <property type="entry name" value="SANT"/>
    <property type="match status" value="2"/>
</dbReference>
<protein>
    <submittedName>
        <fullName evidence="6">Uncharacterized protein</fullName>
    </submittedName>
</protein>
<dbReference type="FunFam" id="1.10.10.60:FF:000010">
    <property type="entry name" value="Transcriptional activator Myb isoform A"/>
    <property type="match status" value="1"/>
</dbReference>
<dbReference type="GO" id="GO:0005634">
    <property type="term" value="C:nucleus"/>
    <property type="evidence" value="ECO:0007669"/>
    <property type="project" value="TreeGrafter"/>
</dbReference>
<dbReference type="Gene3D" id="1.10.10.60">
    <property type="entry name" value="Homeodomain-like"/>
    <property type="match status" value="2"/>
</dbReference>
<proteinExistence type="predicted"/>
<dbReference type="InterPro" id="IPR009057">
    <property type="entry name" value="Homeodomain-like_sf"/>
</dbReference>
<evidence type="ECO:0000256" key="1">
    <source>
        <dbReference type="ARBA" id="ARBA00022737"/>
    </source>
</evidence>
<dbReference type="SUPFAM" id="SSF46689">
    <property type="entry name" value="Homeodomain-like"/>
    <property type="match status" value="1"/>
</dbReference>
<dbReference type="InterPro" id="IPR017930">
    <property type="entry name" value="Myb_dom"/>
</dbReference>
<feature type="region of interest" description="Disordered" evidence="3">
    <location>
        <begin position="188"/>
        <end position="240"/>
    </location>
</feature>
<evidence type="ECO:0000259" key="5">
    <source>
        <dbReference type="PROSITE" id="PS51294"/>
    </source>
</evidence>
<geneLocation type="mitochondrion" evidence="6"/>
<dbReference type="PROSITE" id="PS51294">
    <property type="entry name" value="HTH_MYB"/>
    <property type="match status" value="2"/>
</dbReference>
<dbReference type="CDD" id="cd00167">
    <property type="entry name" value="SANT"/>
    <property type="match status" value="2"/>
</dbReference>
<dbReference type="PANTHER" id="PTHR45614:SF274">
    <property type="entry name" value="MYB-LIKE DNA-BINDING PROTEIN"/>
    <property type="match status" value="1"/>
</dbReference>
<keyword evidence="1" id="KW-0677">Repeat</keyword>
<feature type="domain" description="Myb-like" evidence="4">
    <location>
        <begin position="89"/>
        <end position="139"/>
    </location>
</feature>
<gene>
    <name evidence="6" type="ORF">PLBR_LOCUS9071</name>
</gene>
<dbReference type="InterPro" id="IPR001005">
    <property type="entry name" value="SANT/Myb"/>
</dbReference>
<dbReference type="Proteomes" id="UP000290189">
    <property type="component" value="Unassembled WGS sequence"/>
</dbReference>
<evidence type="ECO:0000313" key="7">
    <source>
        <dbReference type="Proteomes" id="UP000290189"/>
    </source>
</evidence>
<dbReference type="EMBL" id="OVEO01000019">
    <property type="protein sequence ID" value="SPR01856.1"/>
    <property type="molecule type" value="Genomic_DNA"/>
</dbReference>
<dbReference type="AlphaFoldDB" id="A0A3P3YNQ6"/>
<feature type="domain" description="Myb-like" evidence="4">
    <location>
        <begin position="42"/>
        <end position="88"/>
    </location>
</feature>
<feature type="domain" description="HTH myb-type" evidence="5">
    <location>
        <begin position="42"/>
        <end position="92"/>
    </location>
</feature>
<keyword evidence="2" id="KW-0238">DNA-binding</keyword>
<dbReference type="PROSITE" id="PS50090">
    <property type="entry name" value="MYB_LIKE"/>
    <property type="match status" value="2"/>
</dbReference>